<accession>A0A6N2LDM2</accession>
<evidence type="ECO:0000313" key="1">
    <source>
        <dbReference type="EMBL" id="VFU38867.1"/>
    </source>
</evidence>
<protein>
    <submittedName>
        <fullName evidence="1">Uncharacterized protein</fullName>
    </submittedName>
</protein>
<dbReference type="AlphaFoldDB" id="A0A6N2LDM2"/>
<organism evidence="1">
    <name type="scientific">Salix viminalis</name>
    <name type="common">Common osier</name>
    <name type="synonym">Basket willow</name>
    <dbReference type="NCBI Taxonomy" id="40686"/>
    <lineage>
        <taxon>Eukaryota</taxon>
        <taxon>Viridiplantae</taxon>
        <taxon>Streptophyta</taxon>
        <taxon>Embryophyta</taxon>
        <taxon>Tracheophyta</taxon>
        <taxon>Spermatophyta</taxon>
        <taxon>Magnoliopsida</taxon>
        <taxon>eudicotyledons</taxon>
        <taxon>Gunneridae</taxon>
        <taxon>Pentapetalae</taxon>
        <taxon>rosids</taxon>
        <taxon>fabids</taxon>
        <taxon>Malpighiales</taxon>
        <taxon>Salicaceae</taxon>
        <taxon>Saliceae</taxon>
        <taxon>Salix</taxon>
    </lineage>
</organism>
<sequence>MFFSRKGSFAFTVLQYNFVNNFAIVTFLRAPIPDSQSTKLDLLSINPEIQYRYSYKTRFSDSKLMISHFILFYQNNMVSISFIVELIREYALEFACIFLKSDSKRFSLEKTLHSSPPSDLKYGKIKIRVAVRVGIFSLGVVRLHLDIAYHRWQLIDSSMFIQTMMTLFGKLAPSECSL</sequence>
<reference evidence="1" key="1">
    <citation type="submission" date="2019-03" db="EMBL/GenBank/DDBJ databases">
        <authorList>
            <person name="Mank J."/>
            <person name="Almeida P."/>
        </authorList>
    </citation>
    <scope>NUCLEOTIDE SEQUENCE</scope>
    <source>
        <strain evidence="1">78183</strain>
    </source>
</reference>
<dbReference type="EMBL" id="CAADRP010001446">
    <property type="protein sequence ID" value="VFU38867.1"/>
    <property type="molecule type" value="Genomic_DNA"/>
</dbReference>
<proteinExistence type="predicted"/>
<name>A0A6N2LDM2_SALVM</name>
<gene>
    <name evidence="1" type="ORF">SVIM_LOCUS213645</name>
</gene>